<evidence type="ECO:0000256" key="1">
    <source>
        <dbReference type="SAM" id="MobiDB-lite"/>
    </source>
</evidence>
<keyword evidence="2" id="KW-0812">Transmembrane</keyword>
<keyword evidence="2" id="KW-0472">Membrane</keyword>
<reference evidence="3 4" key="1">
    <citation type="submission" date="2017-04" db="EMBL/GenBank/DDBJ databases">
        <title>Kefir bacterial isolates.</title>
        <authorList>
            <person name="Kim Y."/>
            <person name="Blasche S."/>
            <person name="Patil K.R."/>
        </authorList>
    </citation>
    <scope>NUCLEOTIDE SEQUENCE [LARGE SCALE GENOMIC DNA]</scope>
    <source>
        <strain evidence="3 4">KR</strain>
    </source>
</reference>
<protein>
    <submittedName>
        <fullName evidence="3">Uncharacterized protein</fullName>
    </submittedName>
</protein>
<feature type="transmembrane region" description="Helical" evidence="2">
    <location>
        <begin position="12"/>
        <end position="31"/>
    </location>
</feature>
<dbReference type="OrthoDB" id="7281751at2"/>
<organism evidence="3 4">
    <name type="scientific">Acetobacter fabarum</name>
    <dbReference type="NCBI Taxonomy" id="483199"/>
    <lineage>
        <taxon>Bacteria</taxon>
        <taxon>Pseudomonadati</taxon>
        <taxon>Pseudomonadota</taxon>
        <taxon>Alphaproteobacteria</taxon>
        <taxon>Acetobacterales</taxon>
        <taxon>Acetobacteraceae</taxon>
        <taxon>Acetobacter</taxon>
    </lineage>
</organism>
<feature type="region of interest" description="Disordered" evidence="1">
    <location>
        <begin position="60"/>
        <end position="83"/>
    </location>
</feature>
<evidence type="ECO:0000313" key="4">
    <source>
        <dbReference type="Proteomes" id="UP000216151"/>
    </source>
</evidence>
<keyword evidence="2" id="KW-1133">Transmembrane helix</keyword>
<dbReference type="EMBL" id="NCXK01000001">
    <property type="protein sequence ID" value="PAK79742.1"/>
    <property type="molecule type" value="Genomic_DNA"/>
</dbReference>
<name>A0A269Y2H0_9PROT</name>
<dbReference type="AlphaFoldDB" id="A0A269Y2H0"/>
<keyword evidence="4" id="KW-1185">Reference proteome</keyword>
<comment type="caution">
    <text evidence="3">The sequence shown here is derived from an EMBL/GenBank/DDBJ whole genome shotgun (WGS) entry which is preliminary data.</text>
</comment>
<gene>
    <name evidence="3" type="ORF">B8X00_02695</name>
</gene>
<accession>A0A269Y2H0</accession>
<evidence type="ECO:0000313" key="3">
    <source>
        <dbReference type="EMBL" id="PAK79742.1"/>
    </source>
</evidence>
<evidence type="ECO:0000256" key="2">
    <source>
        <dbReference type="SAM" id="Phobius"/>
    </source>
</evidence>
<dbReference type="Proteomes" id="UP000216151">
    <property type="component" value="Unassembled WGS sequence"/>
</dbReference>
<sequence>MERRMPLSPTRFWTILAIIGLPVLACLLAVGLGAPHMLTPAFVGLAGACAAWIAVRQPKAAPAPQADTPPPPTAPVGENDPKLRHDIRGIISPIMLVADQLALSPDPATKKAAETINDSLDRLTARLKQRKTD</sequence>
<proteinExistence type="predicted"/>
<feature type="transmembrane region" description="Helical" evidence="2">
    <location>
        <begin position="37"/>
        <end position="55"/>
    </location>
</feature>